<dbReference type="EMBL" id="VYQF01000016">
    <property type="protein sequence ID" value="KAA9034378.1"/>
    <property type="molecule type" value="Genomic_DNA"/>
</dbReference>
<dbReference type="SUPFAM" id="SSF52540">
    <property type="entry name" value="P-loop containing nucleoside triphosphate hydrolases"/>
    <property type="match status" value="1"/>
</dbReference>
<proteinExistence type="predicted"/>
<protein>
    <recommendedName>
        <fullName evidence="1">CobW/HypB/UreG nucleotide-binding domain-containing protein</fullName>
    </recommendedName>
</protein>
<accession>A0A5J5IB97</accession>
<gene>
    <name evidence="2" type="ORF">FW778_22695</name>
</gene>
<name>A0A5J5IB97_9BACT</name>
<organism evidence="2 3">
    <name type="scientific">Ginsengibacter hankyongi</name>
    <dbReference type="NCBI Taxonomy" id="2607284"/>
    <lineage>
        <taxon>Bacteria</taxon>
        <taxon>Pseudomonadati</taxon>
        <taxon>Bacteroidota</taxon>
        <taxon>Chitinophagia</taxon>
        <taxon>Chitinophagales</taxon>
        <taxon>Chitinophagaceae</taxon>
        <taxon>Ginsengibacter</taxon>
    </lineage>
</organism>
<evidence type="ECO:0000259" key="1">
    <source>
        <dbReference type="Pfam" id="PF02492"/>
    </source>
</evidence>
<keyword evidence="3" id="KW-1185">Reference proteome</keyword>
<sequence length="364" mass="40807">MKLFLVGGFLGSGKTTAILQAAMGLQEEGKKAGIVTNDQGDTLVDTALFRMNHVAAEEVSGACFCCNFGELLDRIGKLRDANAGVDIIFAESVGSCTDLAATVVNPLLQLENPLDISLSVFADIRVLAIYLQNHKKVFHRDMNYIYQKQLEEADILVVNKTDLLSDRQLKKAKSLIEREFPGKKILYQHSLTKEGVLPWLTMLLNFPTLPDLKATLQLDYEKYASGEGLLAWLDATVDIRTSDKKAAVLGLILIKLIRTALDQLKYPIGHLKFLISDGDWYKKISYTPGQPFKKQSHKEMANTHQVTLMVNARVQTQPLLLKRVFEDAVRKLKRTTVCQITEKNLASFKPGYPRPTHRVQHINK</sequence>
<evidence type="ECO:0000313" key="3">
    <source>
        <dbReference type="Proteomes" id="UP000326903"/>
    </source>
</evidence>
<reference evidence="2 3" key="1">
    <citation type="submission" date="2019-09" db="EMBL/GenBank/DDBJ databases">
        <title>Draft genome sequence of Ginsengibacter sp. BR5-29.</title>
        <authorList>
            <person name="Im W.-T."/>
        </authorList>
    </citation>
    <scope>NUCLEOTIDE SEQUENCE [LARGE SCALE GENOMIC DNA]</scope>
    <source>
        <strain evidence="2 3">BR5-29</strain>
    </source>
</reference>
<feature type="domain" description="CobW/HypB/UreG nucleotide-binding" evidence="1">
    <location>
        <begin position="4"/>
        <end position="182"/>
    </location>
</feature>
<evidence type="ECO:0000313" key="2">
    <source>
        <dbReference type="EMBL" id="KAA9034378.1"/>
    </source>
</evidence>
<dbReference type="InterPro" id="IPR027417">
    <property type="entry name" value="P-loop_NTPase"/>
</dbReference>
<dbReference type="RefSeq" id="WP_150417216.1">
    <property type="nucleotide sequence ID" value="NZ_VYQF01000016.1"/>
</dbReference>
<dbReference type="PANTHER" id="PTHR13748">
    <property type="entry name" value="COBW-RELATED"/>
    <property type="match status" value="1"/>
</dbReference>
<dbReference type="GO" id="GO:0005737">
    <property type="term" value="C:cytoplasm"/>
    <property type="evidence" value="ECO:0007669"/>
    <property type="project" value="TreeGrafter"/>
</dbReference>
<dbReference type="InterPro" id="IPR051316">
    <property type="entry name" value="Zinc-reg_GTPase_activator"/>
</dbReference>
<dbReference type="PANTHER" id="PTHR13748:SF62">
    <property type="entry name" value="COBW DOMAIN-CONTAINING PROTEIN"/>
    <property type="match status" value="1"/>
</dbReference>
<dbReference type="Pfam" id="PF02492">
    <property type="entry name" value="cobW"/>
    <property type="match status" value="1"/>
</dbReference>
<dbReference type="InterPro" id="IPR003495">
    <property type="entry name" value="CobW/HypB/UreG_nucleotide-bd"/>
</dbReference>
<dbReference type="AlphaFoldDB" id="A0A5J5IB97"/>
<dbReference type="Proteomes" id="UP000326903">
    <property type="component" value="Unassembled WGS sequence"/>
</dbReference>
<comment type="caution">
    <text evidence="2">The sequence shown here is derived from an EMBL/GenBank/DDBJ whole genome shotgun (WGS) entry which is preliminary data.</text>
</comment>
<dbReference type="Gene3D" id="3.40.50.300">
    <property type="entry name" value="P-loop containing nucleotide triphosphate hydrolases"/>
    <property type="match status" value="1"/>
</dbReference>